<dbReference type="InterPro" id="IPR043133">
    <property type="entry name" value="GTP-CH-I_C/QueF"/>
</dbReference>
<organism evidence="2 3">
    <name type="scientific">Colletotrichum asianum</name>
    <dbReference type="NCBI Taxonomy" id="702518"/>
    <lineage>
        <taxon>Eukaryota</taxon>
        <taxon>Fungi</taxon>
        <taxon>Dikarya</taxon>
        <taxon>Ascomycota</taxon>
        <taxon>Pezizomycotina</taxon>
        <taxon>Sordariomycetes</taxon>
        <taxon>Hypocreomycetidae</taxon>
        <taxon>Glomerellales</taxon>
        <taxon>Glomerellaceae</taxon>
        <taxon>Colletotrichum</taxon>
        <taxon>Colletotrichum gloeosporioides species complex</taxon>
    </lineage>
</organism>
<dbReference type="GO" id="GO:0046656">
    <property type="term" value="P:folic acid biosynthetic process"/>
    <property type="evidence" value="ECO:0007669"/>
    <property type="project" value="UniProtKB-KW"/>
</dbReference>
<protein>
    <submittedName>
        <fullName evidence="2">FolB domain-containing protein</fullName>
    </submittedName>
</protein>
<dbReference type="AlphaFoldDB" id="A0A8H3W4R6"/>
<comment type="caution">
    <text evidence="2">The sequence shown here is derived from an EMBL/GenBank/DDBJ whole genome shotgun (WGS) entry which is preliminary data.</text>
</comment>
<proteinExistence type="predicted"/>
<reference evidence="2 3" key="1">
    <citation type="submission" date="2019-12" db="EMBL/GenBank/DDBJ databases">
        <title>A genome sequence resource for the geographically widespread anthracnose pathogen Colletotrichum asianum.</title>
        <authorList>
            <person name="Meng Y."/>
        </authorList>
    </citation>
    <scope>NUCLEOTIDE SEQUENCE [LARGE SCALE GENOMIC DNA]</scope>
    <source>
        <strain evidence="2 3">ICMP 18580</strain>
    </source>
</reference>
<evidence type="ECO:0000256" key="1">
    <source>
        <dbReference type="ARBA" id="ARBA00022909"/>
    </source>
</evidence>
<dbReference type="OrthoDB" id="5425486at2759"/>
<name>A0A8H3W4R6_9PEZI</name>
<keyword evidence="1" id="KW-0289">Folate biosynthesis</keyword>
<dbReference type="Gene3D" id="3.30.1130.10">
    <property type="match status" value="2"/>
</dbReference>
<dbReference type="Proteomes" id="UP000434172">
    <property type="component" value="Unassembled WGS sequence"/>
</dbReference>
<evidence type="ECO:0000313" key="3">
    <source>
        <dbReference type="Proteomes" id="UP000434172"/>
    </source>
</evidence>
<dbReference type="EMBL" id="WOWK01000090">
    <property type="protein sequence ID" value="KAF0319860.1"/>
    <property type="molecule type" value="Genomic_DNA"/>
</dbReference>
<keyword evidence="3" id="KW-1185">Reference proteome</keyword>
<sequence>MAAPRLASSWQARAEAGEPFAVIRVRDLQGTIQAGTDAWGRENKLQPVRVSAELSMASPFDAASSSDRVSDDTVHYGLLAKAILSSLVGINKKAQSAGKPSHIRLRDAVGQIWADLTGLSLDGQYVPAEEGSVGFLRDRLSLVRFMNLNVTLPKASLLGSAVSLSAAAVFSPQGGPSPVDVRSSCLRLHDLRVPTLIGVNDNERLERQILAADVEIEQFDVSEDVYVGIESIVAKVSLSLLSCISNPWSFWKFSYVRLQNDNLTFSGAKTLSGSSFETLEALGPAITQSIRKDIKGVAASSASQAPGWVIKVAMEKPTAIVMAEASRVEYRELVSARA</sequence>
<evidence type="ECO:0000313" key="2">
    <source>
        <dbReference type="EMBL" id="KAF0319860.1"/>
    </source>
</evidence>
<accession>A0A8H3W4R6</accession>
<gene>
    <name evidence="2" type="ORF">GQ607_012962</name>
</gene>